<feature type="compositionally biased region" description="Basic residues" evidence="7">
    <location>
        <begin position="1014"/>
        <end position="1024"/>
    </location>
</feature>
<evidence type="ECO:0000256" key="4">
    <source>
        <dbReference type="ARBA" id="ARBA00023015"/>
    </source>
</evidence>
<dbReference type="InterPro" id="IPR026489">
    <property type="entry name" value="CXC_dom"/>
</dbReference>
<dbReference type="Pfam" id="PF00856">
    <property type="entry name" value="SET"/>
    <property type="match status" value="1"/>
</dbReference>
<dbReference type="InterPro" id="IPR040968">
    <property type="entry name" value="EZH2_MCSS_fung"/>
</dbReference>
<keyword evidence="11" id="KW-1185">Reference proteome</keyword>
<dbReference type="Pfam" id="PF18264">
    <property type="entry name" value="preSET_CXC"/>
    <property type="match status" value="1"/>
</dbReference>
<evidence type="ECO:0000259" key="8">
    <source>
        <dbReference type="PROSITE" id="PS50280"/>
    </source>
</evidence>
<dbReference type="InterPro" id="IPR040595">
    <property type="entry name" value="EZH2_N"/>
</dbReference>
<keyword evidence="5" id="KW-0804">Transcription</keyword>
<evidence type="ECO:0000259" key="9">
    <source>
        <dbReference type="PROSITE" id="PS51633"/>
    </source>
</evidence>
<accession>A0A0P7AS81</accession>
<dbReference type="Pfam" id="PF18600">
    <property type="entry name" value="Ezh2_MCSS_fung"/>
    <property type="match status" value="1"/>
</dbReference>
<feature type="compositionally biased region" description="Polar residues" evidence="7">
    <location>
        <begin position="988"/>
        <end position="1002"/>
    </location>
</feature>
<reference evidence="10 11" key="1">
    <citation type="submission" date="2015-09" db="EMBL/GenBank/DDBJ databases">
        <title>Draft genome of a European isolate of the apple canker pathogen Neonectria ditissima.</title>
        <authorList>
            <person name="Gomez-Cortecero A."/>
            <person name="Harrison R.J."/>
            <person name="Armitage A.D."/>
        </authorList>
    </citation>
    <scope>NUCLEOTIDE SEQUENCE [LARGE SCALE GENOMIC DNA]</scope>
    <source>
        <strain evidence="10 11">R09/05</strain>
    </source>
</reference>
<dbReference type="GO" id="GO:0140951">
    <property type="term" value="F:histone H3K27 trimethyltransferase activity"/>
    <property type="evidence" value="ECO:0007669"/>
    <property type="project" value="UniProtKB-EC"/>
</dbReference>
<feature type="domain" description="SET" evidence="8">
    <location>
        <begin position="758"/>
        <end position="884"/>
    </location>
</feature>
<dbReference type="InterPro" id="IPR048360">
    <property type="entry name" value="Ezh2_CXC_fung"/>
</dbReference>
<evidence type="ECO:0000256" key="2">
    <source>
        <dbReference type="ARBA" id="ARBA00022679"/>
    </source>
</evidence>
<keyword evidence="4" id="KW-0805">Transcription regulation</keyword>
<dbReference type="GO" id="GO:0032259">
    <property type="term" value="P:methylation"/>
    <property type="evidence" value="ECO:0007669"/>
    <property type="project" value="UniProtKB-KW"/>
</dbReference>
<dbReference type="STRING" id="78410.A0A0P7AS81"/>
<dbReference type="InterPro" id="IPR001214">
    <property type="entry name" value="SET_dom"/>
</dbReference>
<evidence type="ECO:0000256" key="5">
    <source>
        <dbReference type="ARBA" id="ARBA00023163"/>
    </source>
</evidence>
<feature type="domain" description="CXC" evidence="9">
    <location>
        <begin position="629"/>
        <end position="743"/>
    </location>
</feature>
<keyword evidence="3" id="KW-0949">S-adenosyl-L-methionine</keyword>
<dbReference type="GO" id="GO:0005634">
    <property type="term" value="C:nucleus"/>
    <property type="evidence" value="ECO:0007669"/>
    <property type="project" value="TreeGrafter"/>
</dbReference>
<dbReference type="Proteomes" id="UP000050424">
    <property type="component" value="Unassembled WGS sequence"/>
</dbReference>
<dbReference type="InterPro" id="IPR041355">
    <property type="entry name" value="Pre-SET_CXC"/>
</dbReference>
<dbReference type="InterPro" id="IPR046341">
    <property type="entry name" value="SET_dom_sf"/>
</dbReference>
<evidence type="ECO:0000256" key="7">
    <source>
        <dbReference type="SAM" id="MobiDB-lite"/>
    </source>
</evidence>
<feature type="region of interest" description="Disordered" evidence="7">
    <location>
        <begin position="1121"/>
        <end position="1176"/>
    </location>
</feature>
<name>A0A0P7AS81_9HYPO</name>
<comment type="caution">
    <text evidence="10">The sequence shown here is derived from an EMBL/GenBank/DDBJ whole genome shotgun (WGS) entry which is preliminary data.</text>
</comment>
<proteinExistence type="predicted"/>
<dbReference type="Pfam" id="PF18601">
    <property type="entry name" value="EZH2_N"/>
    <property type="match status" value="1"/>
</dbReference>
<dbReference type="InterPro" id="IPR045318">
    <property type="entry name" value="EZH1/2-like"/>
</dbReference>
<keyword evidence="2" id="KW-0808">Transferase</keyword>
<sequence>MVGGNIIDLTEDATDDSEASLTSPSSQFLTRLLRSPTEAAGIFLPRLDSLPVRSSPSVSLSHRTAIARAPVSPPPLRRPSSITFSQPQTPIVLPAQAIAPAPAPRAPLFAATTNPVADNARDMARLSGVVVSTGSQQVTPPLELQPSKARQPAKDATPKDATPRAEIPLAETPRKLHWDVRRIADSLNIFRQDIKDGHAQLATYIIDSTEATERRVHSGTDLFAGLSTKPLQDAADETMRVKFKQHRQHSRVKKDGREERHRVLCIQTDEERVPRYRFHHVEIKKNMLTPNTMLTFVPHLRDLESSEETKYNHWLQELEDIDRKSGFKPMSREDKVSLTVRSEYAATVSLYLEDWLDRLAIPGCNKSTLIRYMARREPDDAITPRQKTDILNSHREADTATSSEANRAAEMFTEAFHLVFHKDQPHLKQIELRDVLLLDESVDSIMDSKPTAKDGSNSQNENEDDLAEYNLGTYCILGCLICYSHSCEHGEYDAQNCKRAFSIMSRLSDTLKRRRRVPVDGDGGGLANGHLTPSSPSNPCKRSCYLEFNYPTTRPPWSEDEHIVLRSMVITADRSKVKRDPLCLVADFLDRDCCDVYQEYELLHLSLPQSEPTSRPQIRTVSWFDRFKKTLIGDWQDHTLSHEHQRRELFEPCAHSGPCTLDSCTCVQQGLLCEKFCGCSVETCAYKFTGCACHSQGKTCFSKQKDRPCICVQLNRECDPELCGTCGAFERADPEHAGDEALHSVGCQNCALQRGEAKALLLGQSQLEGVGYGLYTAQDIPQDDFIIEYVGELISHDEGVRREARRGDEESSISYVFTLLENEGIWVDAAIYGNLSRYINHASESDKRGCNITPRILYVNGEYRIKFSAMRDIEAGEELFFNYGENFPNLTKKLLDTKAGGKPGQAKKRGRRPNTAASTAGVARKAPKAEKKKSGKAKVIPQAVPLGVEDEEVAILDGSNLEMLKPTRKRKRGMRDDSEEEEYHPTGTDATGSYDESQSPGTIDSDEPLTKSGSRLRRRTRQKAPKSEASELVGHARGEPKTRGKRGGARPGSGRPRKYPRMTVLKPPPDSGVSTAPAPAPEPLTTTVVAKVSGVSLELGSVAVSTPQPLQMPRGIADEIEDSEDAADDSMQRHIGDEYEDEEDEDVMIRRRLDRNTRNRRLPAKFREEEQWGGSQ</sequence>
<dbReference type="AlphaFoldDB" id="A0A0P7AS81"/>
<dbReference type="PANTHER" id="PTHR45747">
    <property type="entry name" value="HISTONE-LYSINE N-METHYLTRANSFERASE E(Z)"/>
    <property type="match status" value="1"/>
</dbReference>
<dbReference type="GO" id="GO:0003682">
    <property type="term" value="F:chromatin binding"/>
    <property type="evidence" value="ECO:0007669"/>
    <property type="project" value="TreeGrafter"/>
</dbReference>
<evidence type="ECO:0008006" key="12">
    <source>
        <dbReference type="Google" id="ProtNLM"/>
    </source>
</evidence>
<dbReference type="PROSITE" id="PS51633">
    <property type="entry name" value="CXC"/>
    <property type="match status" value="1"/>
</dbReference>
<dbReference type="PROSITE" id="PS50280">
    <property type="entry name" value="SET"/>
    <property type="match status" value="1"/>
</dbReference>
<organism evidence="10 11">
    <name type="scientific">Neonectria ditissima</name>
    <dbReference type="NCBI Taxonomy" id="78410"/>
    <lineage>
        <taxon>Eukaryota</taxon>
        <taxon>Fungi</taxon>
        <taxon>Dikarya</taxon>
        <taxon>Ascomycota</taxon>
        <taxon>Pezizomycotina</taxon>
        <taxon>Sordariomycetes</taxon>
        <taxon>Hypocreomycetidae</taxon>
        <taxon>Hypocreales</taxon>
        <taxon>Nectriaceae</taxon>
        <taxon>Neonectria</taxon>
    </lineage>
</organism>
<feature type="compositionally biased region" description="Basic and acidic residues" evidence="7">
    <location>
        <begin position="1025"/>
        <end position="1042"/>
    </location>
</feature>
<feature type="compositionally biased region" description="Basic and acidic residues" evidence="7">
    <location>
        <begin position="152"/>
        <end position="163"/>
    </location>
</feature>
<evidence type="ECO:0000256" key="6">
    <source>
        <dbReference type="ARBA" id="ARBA00048568"/>
    </source>
</evidence>
<dbReference type="EMBL" id="LKCW01000168">
    <property type="protein sequence ID" value="KPM37353.1"/>
    <property type="molecule type" value="Genomic_DNA"/>
</dbReference>
<evidence type="ECO:0000313" key="11">
    <source>
        <dbReference type="Proteomes" id="UP000050424"/>
    </source>
</evidence>
<protein>
    <recommendedName>
        <fullName evidence="12">Histone-lysine N-methyltransferase EZH2</fullName>
    </recommendedName>
</protein>
<dbReference type="PANTHER" id="PTHR45747:SF4">
    <property type="entry name" value="HISTONE-LYSINE N-METHYLTRANSFERASE E(Z)"/>
    <property type="match status" value="1"/>
</dbReference>
<dbReference type="Gene3D" id="2.170.270.10">
    <property type="entry name" value="SET domain"/>
    <property type="match status" value="1"/>
</dbReference>
<evidence type="ECO:0000256" key="1">
    <source>
        <dbReference type="ARBA" id="ARBA00022603"/>
    </source>
</evidence>
<dbReference type="GO" id="GO:0031507">
    <property type="term" value="P:heterochromatin formation"/>
    <property type="evidence" value="ECO:0007669"/>
    <property type="project" value="TreeGrafter"/>
</dbReference>
<feature type="region of interest" description="Disordered" evidence="7">
    <location>
        <begin position="131"/>
        <end position="170"/>
    </location>
</feature>
<feature type="compositionally biased region" description="Acidic residues" evidence="7">
    <location>
        <begin position="9"/>
        <end position="18"/>
    </location>
</feature>
<keyword evidence="1" id="KW-0489">Methyltransferase</keyword>
<feature type="region of interest" description="Disordered" evidence="7">
    <location>
        <begin position="1"/>
        <end position="23"/>
    </location>
</feature>
<comment type="catalytic activity">
    <reaction evidence="6">
        <text>L-lysyl(27)-[histone H3] + 3 S-adenosyl-L-methionine = N(6),N(6),N(6)-trimethyl-L-lysyl(27)-[histone H3] + 3 S-adenosyl-L-homocysteine + 3 H(+)</text>
        <dbReference type="Rhea" id="RHEA:60292"/>
        <dbReference type="Rhea" id="RHEA-COMP:15535"/>
        <dbReference type="Rhea" id="RHEA-COMP:15548"/>
        <dbReference type="ChEBI" id="CHEBI:15378"/>
        <dbReference type="ChEBI" id="CHEBI:29969"/>
        <dbReference type="ChEBI" id="CHEBI:57856"/>
        <dbReference type="ChEBI" id="CHEBI:59789"/>
        <dbReference type="ChEBI" id="CHEBI:61961"/>
        <dbReference type="EC" id="2.1.1.356"/>
    </reaction>
</comment>
<dbReference type="SMART" id="SM00317">
    <property type="entry name" value="SET"/>
    <property type="match status" value="1"/>
</dbReference>
<gene>
    <name evidence="10" type="ORF">AK830_g9206</name>
</gene>
<dbReference type="OrthoDB" id="6141102at2759"/>
<feature type="region of interest" description="Disordered" evidence="7">
    <location>
        <begin position="966"/>
        <end position="1082"/>
    </location>
</feature>
<dbReference type="SUPFAM" id="SSF82199">
    <property type="entry name" value="SET domain"/>
    <property type="match status" value="1"/>
</dbReference>
<feature type="compositionally biased region" description="Basic and acidic residues" evidence="7">
    <location>
        <begin position="1147"/>
        <end position="1157"/>
    </location>
</feature>
<dbReference type="Pfam" id="PF21509">
    <property type="entry name" value="Ezh2-like__CXC_fung"/>
    <property type="match status" value="1"/>
</dbReference>
<evidence type="ECO:0000313" key="10">
    <source>
        <dbReference type="EMBL" id="KPM37353.1"/>
    </source>
</evidence>
<feature type="region of interest" description="Disordered" evidence="7">
    <location>
        <begin position="894"/>
        <end position="938"/>
    </location>
</feature>
<evidence type="ECO:0000256" key="3">
    <source>
        <dbReference type="ARBA" id="ARBA00022691"/>
    </source>
</evidence>